<dbReference type="EMBL" id="JACIVE010000032">
    <property type="protein sequence ID" value="MBB1095219.1"/>
    <property type="molecule type" value="Genomic_DNA"/>
</dbReference>
<accession>A0A7W3YKJ0</accession>
<reference evidence="2 4" key="2">
    <citation type="submission" date="2021-12" db="EMBL/GenBank/DDBJ databases">
        <title>A phylogenomic analysis of Limosilactobacillus reuteri reveals ancient and stable evolutionary relationships with rodents and birds and zoonotic transmission to humans.</title>
        <authorList>
            <person name="Li F."/>
            <person name="Li X."/>
            <person name="Cheng C."/>
            <person name="Tollenaar S."/>
            <person name="Zhang J.S."/>
            <person name="Simpson D."/>
            <person name="Tasseva G."/>
            <person name="Perez-Munoz M.E."/>
            <person name="Frese S."/>
            <person name="Gaenzle M.G."/>
            <person name="Walter J."/>
            <person name="Zheng J."/>
        </authorList>
    </citation>
    <scope>NUCLEOTIDE SEQUENCE [LARGE SCALE GENOMIC DNA]</scope>
    <source>
        <strain evidence="2 4">BG-MG3-B</strain>
    </source>
</reference>
<proteinExistence type="predicted"/>
<keyword evidence="4" id="KW-1185">Reference proteome</keyword>
<dbReference type="RefSeq" id="WP_182578159.1">
    <property type="nucleotide sequence ID" value="NZ_JACIVE010000032.1"/>
</dbReference>
<gene>
    <name evidence="1" type="ORF">H5R92_03215</name>
    <name evidence="2" type="ORF">LTY36_01345</name>
</gene>
<dbReference type="InterPro" id="IPR010982">
    <property type="entry name" value="Lambda_DNA-bd_dom_sf"/>
</dbReference>
<evidence type="ECO:0000313" key="3">
    <source>
        <dbReference type="Proteomes" id="UP000534578"/>
    </source>
</evidence>
<evidence type="ECO:0000313" key="1">
    <source>
        <dbReference type="EMBL" id="MBB1095219.1"/>
    </source>
</evidence>
<dbReference type="AlphaFoldDB" id="A0A7W3YKJ0"/>
<evidence type="ECO:0000313" key="2">
    <source>
        <dbReference type="EMBL" id="MCD7129868.1"/>
    </source>
</evidence>
<dbReference type="Pfam" id="PF05339">
    <property type="entry name" value="DUF739"/>
    <property type="match status" value="1"/>
</dbReference>
<dbReference type="CDD" id="cd00093">
    <property type="entry name" value="HTH_XRE"/>
    <property type="match status" value="1"/>
</dbReference>
<protein>
    <submittedName>
        <fullName evidence="1">DUF739 family protein</fullName>
    </submittedName>
</protein>
<dbReference type="GO" id="GO:0003677">
    <property type="term" value="F:DNA binding"/>
    <property type="evidence" value="ECO:0007669"/>
    <property type="project" value="InterPro"/>
</dbReference>
<sequence length="96" mass="11366">MSKSFYDYTKLKRRMKDMRYTQTTLAREVPMDRQTLNTKLSHRSMFKQNEISGIARVLDIDAEELGSYFFTLVVRKDRQMLGSEEKSKSNTRTKDS</sequence>
<reference evidence="1 3" key="1">
    <citation type="submission" date="2020-07" db="EMBL/GenBank/DDBJ databases">
        <title>Description of Limosilactobacillus balticus sp. nov., Limosilactobacillus agrestis sp. nov., Limosilactobacillus albertensis sp. nov., Limosilactobacillus rudii sp. nov., Limosilactobacillus fastidiosus sp. nov., five novel Limosilactobacillus species isolated from the vertebrate gastrointestinal tract, and proposal of 6 subspecies of Limosilactobacillus reuteri adapted to the gastrointestinal tract of specific vertebrate hosts.</title>
        <authorList>
            <person name="Li F."/>
            <person name="Cheng C."/>
            <person name="Zheng J."/>
            <person name="Quevedo R.M."/>
            <person name="Li J."/>
            <person name="Roos S."/>
            <person name="Gaenzle M.G."/>
            <person name="Walter J."/>
        </authorList>
    </citation>
    <scope>NUCLEOTIDE SEQUENCE [LARGE SCALE GENOMIC DNA]</scope>
    <source>
        <strain evidence="1 3">BG-MG3-A</strain>
    </source>
</reference>
<comment type="caution">
    <text evidence="1">The sequence shown here is derived from an EMBL/GenBank/DDBJ whole genome shotgun (WGS) entry which is preliminary data.</text>
</comment>
<name>A0A7W3YKJ0_9LACO</name>
<dbReference type="InterPro" id="IPR001387">
    <property type="entry name" value="Cro/C1-type_HTH"/>
</dbReference>
<evidence type="ECO:0000313" key="4">
    <source>
        <dbReference type="Proteomes" id="UP001199710"/>
    </source>
</evidence>
<dbReference type="Proteomes" id="UP000534578">
    <property type="component" value="Unassembled WGS sequence"/>
</dbReference>
<dbReference type="InterPro" id="IPR008003">
    <property type="entry name" value="DUF739"/>
</dbReference>
<dbReference type="SUPFAM" id="SSF47413">
    <property type="entry name" value="lambda repressor-like DNA-binding domains"/>
    <property type="match status" value="1"/>
</dbReference>
<dbReference type="Gene3D" id="1.10.260.40">
    <property type="entry name" value="lambda repressor-like DNA-binding domains"/>
    <property type="match status" value="1"/>
</dbReference>
<organism evidence="1 3">
    <name type="scientific">Limosilactobacillus agrestis</name>
    <dbReference type="NCBI Taxonomy" id="2759748"/>
    <lineage>
        <taxon>Bacteria</taxon>
        <taxon>Bacillati</taxon>
        <taxon>Bacillota</taxon>
        <taxon>Bacilli</taxon>
        <taxon>Lactobacillales</taxon>
        <taxon>Lactobacillaceae</taxon>
        <taxon>Limosilactobacillus</taxon>
    </lineage>
</organism>
<dbReference type="EMBL" id="JAJPDE010000024">
    <property type="protein sequence ID" value="MCD7129868.1"/>
    <property type="molecule type" value="Genomic_DNA"/>
</dbReference>
<dbReference type="Proteomes" id="UP001199710">
    <property type="component" value="Unassembled WGS sequence"/>
</dbReference>